<proteinExistence type="predicted"/>
<evidence type="ECO:0000313" key="2">
    <source>
        <dbReference type="Proteomes" id="UP000815325"/>
    </source>
</evidence>
<keyword evidence="2" id="KW-1185">Reference proteome</keyword>
<reference evidence="1" key="1">
    <citation type="submission" date="2017-08" db="EMBL/GenBank/DDBJ databases">
        <authorList>
            <person name="Polle J.E."/>
            <person name="Barry K."/>
            <person name="Cushman J."/>
            <person name="Schmutz J."/>
            <person name="Tran D."/>
            <person name="Hathwaick L.T."/>
            <person name="Yim W.C."/>
            <person name="Jenkins J."/>
            <person name="Mckie-Krisberg Z.M."/>
            <person name="Prochnik S."/>
            <person name="Lindquist E."/>
            <person name="Dockter R.B."/>
            <person name="Adam C."/>
            <person name="Molina H."/>
            <person name="Bunkerborg J."/>
            <person name="Jin E."/>
            <person name="Buchheim M."/>
            <person name="Magnuson J."/>
        </authorList>
    </citation>
    <scope>NUCLEOTIDE SEQUENCE</scope>
    <source>
        <strain evidence="1">CCAP 19/18</strain>
    </source>
</reference>
<dbReference type="EMBL" id="MU069806">
    <property type="protein sequence ID" value="KAF5833509.1"/>
    <property type="molecule type" value="Genomic_DNA"/>
</dbReference>
<dbReference type="Proteomes" id="UP000815325">
    <property type="component" value="Unassembled WGS sequence"/>
</dbReference>
<comment type="caution">
    <text evidence="1">The sequence shown here is derived from an EMBL/GenBank/DDBJ whole genome shotgun (WGS) entry which is preliminary data.</text>
</comment>
<protein>
    <submittedName>
        <fullName evidence="1">Uncharacterized protein</fullName>
    </submittedName>
</protein>
<sequence length="97" mass="10358">MDAVQKLVKAQASTAPEALSTDKHYFPKLSMYMNPKLPPQRKKLSAARKGGAAAGAAGVAALLWHVNVESSSKPASIWVGEGDLKEKVRAVLLSKMQ</sequence>
<name>A0ABQ7GFX7_DUNSA</name>
<evidence type="ECO:0000313" key="1">
    <source>
        <dbReference type="EMBL" id="KAF5833509.1"/>
    </source>
</evidence>
<accession>A0ABQ7GFX7</accession>
<organism evidence="1 2">
    <name type="scientific">Dunaliella salina</name>
    <name type="common">Green alga</name>
    <name type="synonym">Protococcus salinus</name>
    <dbReference type="NCBI Taxonomy" id="3046"/>
    <lineage>
        <taxon>Eukaryota</taxon>
        <taxon>Viridiplantae</taxon>
        <taxon>Chlorophyta</taxon>
        <taxon>core chlorophytes</taxon>
        <taxon>Chlorophyceae</taxon>
        <taxon>CS clade</taxon>
        <taxon>Chlamydomonadales</taxon>
        <taxon>Dunaliellaceae</taxon>
        <taxon>Dunaliella</taxon>
    </lineage>
</organism>
<gene>
    <name evidence="1" type="ORF">DUNSADRAFT_10160</name>
</gene>